<evidence type="ECO:0000313" key="4">
    <source>
        <dbReference type="EMBL" id="RUR27207.1"/>
    </source>
</evidence>
<evidence type="ECO:0000313" key="5">
    <source>
        <dbReference type="Proteomes" id="UP000287336"/>
    </source>
</evidence>
<gene>
    <name evidence="4" type="ORF">ELY33_14965</name>
</gene>
<organism evidence="4 5">
    <name type="scientific">Vreelandella andesensis</name>
    <dbReference type="NCBI Taxonomy" id="447567"/>
    <lineage>
        <taxon>Bacteria</taxon>
        <taxon>Pseudomonadati</taxon>
        <taxon>Pseudomonadota</taxon>
        <taxon>Gammaproteobacteria</taxon>
        <taxon>Oceanospirillales</taxon>
        <taxon>Halomonadaceae</taxon>
        <taxon>Vreelandella</taxon>
    </lineage>
</organism>
<dbReference type="RefSeq" id="WP_126948708.1">
    <property type="nucleotide sequence ID" value="NZ_RZHG01000028.1"/>
</dbReference>
<dbReference type="SUPFAM" id="SSF159245">
    <property type="entry name" value="AttH-like"/>
    <property type="match status" value="1"/>
</dbReference>
<dbReference type="PANTHER" id="PTHR38591">
    <property type="entry name" value="HYDROLASE"/>
    <property type="match status" value="1"/>
</dbReference>
<dbReference type="EMBL" id="RZHG01000028">
    <property type="protein sequence ID" value="RUR27207.1"/>
    <property type="molecule type" value="Genomic_DNA"/>
</dbReference>
<feature type="signal peptide" evidence="2">
    <location>
        <begin position="1"/>
        <end position="25"/>
    </location>
</feature>
<proteinExistence type="predicted"/>
<feature type="domain" description="AttH" evidence="3">
    <location>
        <begin position="72"/>
        <end position="273"/>
    </location>
</feature>
<name>A0A433KF96_9GAMM</name>
<accession>A0A433KF96</accession>
<sequence length="404" mass="45428">MSFPRWLKTLSILAACLMLTGCGDSQESAQPQQTAQDGFAGLGAESQGFVQADASTPLMFPEDHGAHPDYRIEWWYLTANLEDSQGEPLGLQWTLFRQALMPPQERPALTPWAADQVWMAHLGISQHATHVAAERFARSHSAQPLAQQRSQQRSEQRPQQRSEQQGQAGVVAAPFHAWIDDWSFRSPPDANFERFSLSAYHGEGDARSGYDLTLHAEGPLVWHGENGFNAKTIQGQGSHYYSQPFLRIEGSVMLNGESRTVQGRGWLDREWSSQLLTAEQTGWDWFSLHLDDGRKLMAYRLRGGGENGTDYRFAHLFNAAGQTELIGRDSIVLTPLTTEQVAERDIPTRWQLTLPEANLEFTVEARHANRWMPTTVPYWEGDVVVRDTPSQDQIGVGYLEMTGY</sequence>
<dbReference type="AlphaFoldDB" id="A0A433KF96"/>
<dbReference type="Pfam" id="PF07143">
    <property type="entry name" value="CrtC"/>
    <property type="match status" value="1"/>
</dbReference>
<dbReference type="Gene3D" id="2.40.370.10">
    <property type="entry name" value="AttH-like domain"/>
    <property type="match status" value="2"/>
</dbReference>
<feature type="chain" id="PRO_5019435781" evidence="2">
    <location>
        <begin position="26"/>
        <end position="404"/>
    </location>
</feature>
<dbReference type="Pfam" id="PF17186">
    <property type="entry name" value="Lipocalin_9"/>
    <property type="match status" value="1"/>
</dbReference>
<dbReference type="PANTHER" id="PTHR38591:SF1">
    <property type="entry name" value="BLL1000 PROTEIN"/>
    <property type="match status" value="1"/>
</dbReference>
<protein>
    <submittedName>
        <fullName evidence="4">Iron ABC transporter permease</fullName>
    </submittedName>
</protein>
<keyword evidence="5" id="KW-1185">Reference proteome</keyword>
<evidence type="ECO:0000256" key="2">
    <source>
        <dbReference type="SAM" id="SignalP"/>
    </source>
</evidence>
<dbReference type="InterPro" id="IPR010791">
    <property type="entry name" value="AttH_dom"/>
</dbReference>
<comment type="caution">
    <text evidence="4">The sequence shown here is derived from an EMBL/GenBank/DDBJ whole genome shotgun (WGS) entry which is preliminary data.</text>
</comment>
<reference evidence="4 5" key="1">
    <citation type="submission" date="2018-12" db="EMBL/GenBank/DDBJ databases">
        <title>three novel Halomonas strain isolated from plants.</title>
        <authorList>
            <person name="Sun C."/>
        </authorList>
    </citation>
    <scope>NUCLEOTIDE SEQUENCE [LARGE SCALE GENOMIC DNA]</scope>
    <source>
        <strain evidence="4 5">DSM 19434</strain>
    </source>
</reference>
<keyword evidence="2" id="KW-0732">Signal</keyword>
<feature type="region of interest" description="Disordered" evidence="1">
    <location>
        <begin position="137"/>
        <end position="168"/>
    </location>
</feature>
<evidence type="ECO:0000256" key="1">
    <source>
        <dbReference type="SAM" id="MobiDB-lite"/>
    </source>
</evidence>
<dbReference type="InterPro" id="IPR023374">
    <property type="entry name" value="AttH-like_dom_sf"/>
</dbReference>
<dbReference type="OrthoDB" id="9770826at2"/>
<dbReference type="PROSITE" id="PS51257">
    <property type="entry name" value="PROKAR_LIPOPROTEIN"/>
    <property type="match status" value="1"/>
</dbReference>
<evidence type="ECO:0000259" key="3">
    <source>
        <dbReference type="Pfam" id="PF07143"/>
    </source>
</evidence>
<dbReference type="Proteomes" id="UP000287336">
    <property type="component" value="Unassembled WGS sequence"/>
</dbReference>